<evidence type="ECO:0000313" key="1">
    <source>
        <dbReference type="EMBL" id="KAG5378850.1"/>
    </source>
</evidence>
<organism evidence="1 2">
    <name type="scientific">Brassica rapa subsp. trilocularis</name>
    <dbReference type="NCBI Taxonomy" id="1813537"/>
    <lineage>
        <taxon>Eukaryota</taxon>
        <taxon>Viridiplantae</taxon>
        <taxon>Streptophyta</taxon>
        <taxon>Embryophyta</taxon>
        <taxon>Tracheophyta</taxon>
        <taxon>Spermatophyta</taxon>
        <taxon>Magnoliopsida</taxon>
        <taxon>eudicotyledons</taxon>
        <taxon>Gunneridae</taxon>
        <taxon>Pentapetalae</taxon>
        <taxon>rosids</taxon>
        <taxon>malvids</taxon>
        <taxon>Brassicales</taxon>
        <taxon>Brassicaceae</taxon>
        <taxon>Brassiceae</taxon>
        <taxon>Brassica</taxon>
    </lineage>
</organism>
<accession>A0ABQ7KZH1</accession>
<sequence length="74" mass="7777">MIRGVSFGSESSLPLLVKPMPKPASVAFGRIFFNTSSSNSFEILLQNEAVLKACGASDASGFSKTECCTSAVKK</sequence>
<reference evidence="1 2" key="1">
    <citation type="submission" date="2021-03" db="EMBL/GenBank/DDBJ databases">
        <authorList>
            <person name="King G.J."/>
            <person name="Bancroft I."/>
            <person name="Baten A."/>
            <person name="Bloomfield J."/>
            <person name="Borpatragohain P."/>
            <person name="He Z."/>
            <person name="Irish N."/>
            <person name="Irwin J."/>
            <person name="Liu K."/>
            <person name="Mauleon R.P."/>
            <person name="Moore J."/>
            <person name="Morris R."/>
            <person name="Ostergaard L."/>
            <person name="Wang B."/>
            <person name="Wells R."/>
        </authorList>
    </citation>
    <scope>NUCLEOTIDE SEQUENCE [LARGE SCALE GENOMIC DNA]</scope>
    <source>
        <strain evidence="1">R-o-18</strain>
        <tissue evidence="1">Leaf</tissue>
    </source>
</reference>
<dbReference type="EMBL" id="JADBGQ010000009">
    <property type="protein sequence ID" value="KAG5378850.1"/>
    <property type="molecule type" value="Genomic_DNA"/>
</dbReference>
<evidence type="ECO:0000313" key="2">
    <source>
        <dbReference type="Proteomes" id="UP000823674"/>
    </source>
</evidence>
<keyword evidence="2" id="KW-1185">Reference proteome</keyword>
<proteinExistence type="predicted"/>
<gene>
    <name evidence="1" type="primary">A07g504860.1_BraROA</name>
    <name evidence="1" type="ORF">IGI04_026692</name>
</gene>
<name>A0ABQ7KZH1_BRACM</name>
<comment type="caution">
    <text evidence="1">The sequence shown here is derived from an EMBL/GenBank/DDBJ whole genome shotgun (WGS) entry which is preliminary data.</text>
</comment>
<dbReference type="Proteomes" id="UP000823674">
    <property type="component" value="Chromosome A07"/>
</dbReference>
<protein>
    <submittedName>
        <fullName evidence="1">Uncharacterized protein</fullName>
    </submittedName>
</protein>